<evidence type="ECO:0000259" key="2">
    <source>
        <dbReference type="Pfam" id="PF04717"/>
    </source>
</evidence>
<feature type="compositionally biased region" description="Basic and acidic residues" evidence="1">
    <location>
        <begin position="168"/>
        <end position="178"/>
    </location>
</feature>
<dbReference type="Pfam" id="PF04717">
    <property type="entry name" value="Phage_base_V"/>
    <property type="match status" value="1"/>
</dbReference>
<proteinExistence type="predicted"/>
<dbReference type="Gene3D" id="2.40.50.230">
    <property type="entry name" value="Gp5 N-terminal domain"/>
    <property type="match status" value="1"/>
</dbReference>
<dbReference type="EMBL" id="JAABLP010000001">
    <property type="protein sequence ID" value="NBN62786.1"/>
    <property type="molecule type" value="Genomic_DNA"/>
</dbReference>
<dbReference type="InterPro" id="IPR006531">
    <property type="entry name" value="Gp5/Vgr_OB"/>
</dbReference>
<gene>
    <name evidence="3" type="ORF">GWI71_03745</name>
</gene>
<keyword evidence="4" id="KW-1185">Reference proteome</keyword>
<dbReference type="InterPro" id="IPR037026">
    <property type="entry name" value="Vgr_OB-fold_dom_sf"/>
</dbReference>
<accession>A0ABW9ZDM2</accession>
<comment type="caution">
    <text evidence="3">The sequence shown here is derived from an EMBL/GenBank/DDBJ whole genome shotgun (WGS) entry which is preliminary data.</text>
</comment>
<dbReference type="RefSeq" id="WP_161674027.1">
    <property type="nucleotide sequence ID" value="NZ_JAABLP010000001.1"/>
</dbReference>
<organism evidence="3 4">
    <name type="scientific">Pannonibacter tanglangensis</name>
    <dbReference type="NCBI Taxonomy" id="2750084"/>
    <lineage>
        <taxon>Bacteria</taxon>
        <taxon>Pseudomonadati</taxon>
        <taxon>Pseudomonadota</taxon>
        <taxon>Alphaproteobacteria</taxon>
        <taxon>Hyphomicrobiales</taxon>
        <taxon>Stappiaceae</taxon>
        <taxon>Pannonibacter</taxon>
    </lineage>
</organism>
<protein>
    <recommendedName>
        <fullName evidence="2">Gp5/Type VI secretion system Vgr protein OB-fold domain-containing protein</fullName>
    </recommendedName>
</protein>
<evidence type="ECO:0000313" key="3">
    <source>
        <dbReference type="EMBL" id="NBN62786.1"/>
    </source>
</evidence>
<evidence type="ECO:0000313" key="4">
    <source>
        <dbReference type="Proteomes" id="UP000541347"/>
    </source>
</evidence>
<name>A0ABW9ZDM2_9HYPH</name>
<dbReference type="Proteomes" id="UP000541347">
    <property type="component" value="Unassembled WGS sequence"/>
</dbReference>
<evidence type="ECO:0000256" key="1">
    <source>
        <dbReference type="SAM" id="MobiDB-lite"/>
    </source>
</evidence>
<feature type="region of interest" description="Disordered" evidence="1">
    <location>
        <begin position="164"/>
        <end position="187"/>
    </location>
</feature>
<feature type="domain" description="Gp5/Type VI secretion system Vgr protein OB-fold" evidence="2">
    <location>
        <begin position="30"/>
        <end position="97"/>
    </location>
</feature>
<sequence>MSGPDSLERVIAELMSRLSDLERRGRNRRRTGKIVEVDHQTGRYRVQLSEQQGKPFLTPWIAPRQVAAGNVKIDVLLSEGEQVDVVSENGDLTDARIEMSAYSQAHARDGSPAPLLLTIGDKLRLVCSADGVRLVADSVEIEANLKVTGDVDFAGGHLRHNGINVGGDHAHRDVKRGADISGPPVGG</sequence>
<reference evidence="3 4" key="1">
    <citation type="submission" date="2020-01" db="EMBL/GenBank/DDBJ databases">
        <authorList>
            <person name="Peng S.Y."/>
            <person name="Li J."/>
            <person name="Wang M."/>
            <person name="Wang L."/>
            <person name="Wang C.Q."/>
            <person name="Wang J.R."/>
        </authorList>
    </citation>
    <scope>NUCLEOTIDE SEQUENCE [LARGE SCALE GENOMIC DNA]</scope>
    <source>
        <strain evidence="3 4">XCT-34</strain>
    </source>
</reference>